<evidence type="ECO:0008006" key="3">
    <source>
        <dbReference type="Google" id="ProtNLM"/>
    </source>
</evidence>
<name>G4TWZ7_SERID</name>
<dbReference type="AlphaFoldDB" id="G4TWZ7"/>
<sequence length="203" mass="23511">MSDCRHKSFRLVMPPFFPEMIHLLDGDAKVIASSYLNRIFPTELHFLESLELENVGWVKPAVGDSNYYPKLPHIFKGLGSSFKMLRLYNCFLPKVPDLDKPYELHLEHCFHWNPLRHKWEPVGQKIDLFDVVELKVWTYLQTFTIGPLTANLVPFCLPSLHTLEVIPLLGEFAYPGHLIASYVFYPFRPSMLAIYPKAAPVCY</sequence>
<reference evidence="1 2" key="1">
    <citation type="journal article" date="2011" name="PLoS Pathog.">
        <title>Endophytic Life Strategies Decoded by Genome and Transcriptome Analyses of the Mutualistic Root Symbiont Piriformospora indica.</title>
        <authorList>
            <person name="Zuccaro A."/>
            <person name="Lahrmann U."/>
            <person name="Guldener U."/>
            <person name="Langen G."/>
            <person name="Pfiffi S."/>
            <person name="Biedenkopf D."/>
            <person name="Wong P."/>
            <person name="Samans B."/>
            <person name="Grimm C."/>
            <person name="Basiewicz M."/>
            <person name="Murat C."/>
            <person name="Martin F."/>
            <person name="Kogel K.H."/>
        </authorList>
    </citation>
    <scope>NUCLEOTIDE SEQUENCE [LARGE SCALE GENOMIC DNA]</scope>
    <source>
        <strain evidence="1 2">DSM 11827</strain>
    </source>
</reference>
<gene>
    <name evidence="1" type="ORF">PIIN_09828</name>
</gene>
<evidence type="ECO:0000313" key="2">
    <source>
        <dbReference type="Proteomes" id="UP000007148"/>
    </source>
</evidence>
<dbReference type="HOGENOM" id="CLU_1349394_0_0_1"/>
<keyword evidence="2" id="KW-1185">Reference proteome</keyword>
<dbReference type="InParanoid" id="G4TWZ7"/>
<comment type="caution">
    <text evidence="1">The sequence shown here is derived from an EMBL/GenBank/DDBJ whole genome shotgun (WGS) entry which is preliminary data.</text>
</comment>
<dbReference type="EMBL" id="CAFZ01000532">
    <property type="protein sequence ID" value="CCA75840.1"/>
    <property type="molecule type" value="Genomic_DNA"/>
</dbReference>
<dbReference type="Proteomes" id="UP000007148">
    <property type="component" value="Unassembled WGS sequence"/>
</dbReference>
<accession>G4TWZ7</accession>
<evidence type="ECO:0000313" key="1">
    <source>
        <dbReference type="EMBL" id="CCA75840.1"/>
    </source>
</evidence>
<protein>
    <recommendedName>
        <fullName evidence="3">F-box domain-containing protein</fullName>
    </recommendedName>
</protein>
<organism evidence="1 2">
    <name type="scientific">Serendipita indica (strain DSM 11827)</name>
    <name type="common">Root endophyte fungus</name>
    <name type="synonym">Piriformospora indica</name>
    <dbReference type="NCBI Taxonomy" id="1109443"/>
    <lineage>
        <taxon>Eukaryota</taxon>
        <taxon>Fungi</taxon>
        <taxon>Dikarya</taxon>
        <taxon>Basidiomycota</taxon>
        <taxon>Agaricomycotina</taxon>
        <taxon>Agaricomycetes</taxon>
        <taxon>Sebacinales</taxon>
        <taxon>Serendipitaceae</taxon>
        <taxon>Serendipita</taxon>
    </lineage>
</organism>
<proteinExistence type="predicted"/>